<dbReference type="InterPro" id="IPR036188">
    <property type="entry name" value="FAD/NAD-bd_sf"/>
</dbReference>
<dbReference type="PANTHER" id="PTHR43734">
    <property type="entry name" value="PHYTOENE DESATURASE"/>
    <property type="match status" value="1"/>
</dbReference>
<protein>
    <recommendedName>
        <fullName evidence="8">Phytoene dehydrogenase</fullName>
    </recommendedName>
</protein>
<dbReference type="AlphaFoldDB" id="A0A182CYM5"/>
<dbReference type="SUPFAM" id="SSF51905">
    <property type="entry name" value="FAD/NAD(P)-binding domain"/>
    <property type="match status" value="1"/>
</dbReference>
<evidence type="ECO:0000256" key="7">
    <source>
        <dbReference type="ARBA" id="ARBA00023002"/>
    </source>
</evidence>
<proteinExistence type="inferred from homology"/>
<dbReference type="KEGG" id="bvr:BVIR_593"/>
<comment type="similarity">
    <text evidence="3 9">Belongs to the carotenoid/retinoid oxidoreductase family.</text>
</comment>
<dbReference type="InterPro" id="IPR008150">
    <property type="entry name" value="Phytoene_DH_bac_CS"/>
</dbReference>
<dbReference type="Gene3D" id="3.50.50.60">
    <property type="entry name" value="FAD/NAD(P)-binding domain"/>
    <property type="match status" value="2"/>
</dbReference>
<evidence type="ECO:0000256" key="2">
    <source>
        <dbReference type="ARBA" id="ARBA00004829"/>
    </source>
</evidence>
<evidence type="ECO:0000313" key="11">
    <source>
        <dbReference type="EMBL" id="BAR98336.1"/>
    </source>
</evidence>
<organism evidence="11">
    <name type="scientific">Blastochloris viridis</name>
    <name type="common">Rhodopseudomonas viridis</name>
    <dbReference type="NCBI Taxonomy" id="1079"/>
    <lineage>
        <taxon>Bacteria</taxon>
        <taxon>Pseudomonadati</taxon>
        <taxon>Pseudomonadota</taxon>
        <taxon>Alphaproteobacteria</taxon>
        <taxon>Hyphomicrobiales</taxon>
        <taxon>Blastochloridaceae</taxon>
        <taxon>Blastochloris</taxon>
    </lineage>
</organism>
<keyword evidence="6" id="KW-0274">FAD</keyword>
<comment type="pathway">
    <text evidence="2 9">Carotenoid biosynthesis.</text>
</comment>
<evidence type="ECO:0000256" key="8">
    <source>
        <dbReference type="ARBA" id="ARBA00031986"/>
    </source>
</evidence>
<keyword evidence="5 9" id="KW-0125">Carotenoid biosynthesis</keyword>
<dbReference type="EMBL" id="AP014854">
    <property type="protein sequence ID" value="BAR98336.1"/>
    <property type="molecule type" value="Genomic_DNA"/>
</dbReference>
<reference evidence="11" key="1">
    <citation type="journal article" date="2015" name="Genome Announc.">
        <title>Complete Genome Sequence of the Bacteriochlorophyll b-Producing Photosynthetic Bacterium Blastochloris viridis.</title>
        <authorList>
            <person name="Tsukatani Y."/>
            <person name="Hirose Y."/>
            <person name="Harada J."/>
            <person name="Misawa N."/>
            <person name="Mori K."/>
            <person name="Inoue K."/>
            <person name="Tamiaki H."/>
        </authorList>
    </citation>
    <scope>NUCLEOTIDE SEQUENCE [LARGE SCALE GENOMIC DNA]</scope>
    <source>
        <strain evidence="11">DSM 133</strain>
    </source>
</reference>
<evidence type="ECO:0000256" key="1">
    <source>
        <dbReference type="ARBA" id="ARBA00001974"/>
    </source>
</evidence>
<dbReference type="GO" id="GO:0016117">
    <property type="term" value="P:carotenoid biosynthetic process"/>
    <property type="evidence" value="ECO:0007669"/>
    <property type="project" value="UniProtKB-KW"/>
</dbReference>
<dbReference type="FunFam" id="3.50.50.60:FF:000378">
    <property type="entry name" value="Phytoene desaturase"/>
    <property type="match status" value="1"/>
</dbReference>
<evidence type="ECO:0000256" key="5">
    <source>
        <dbReference type="ARBA" id="ARBA00022746"/>
    </source>
</evidence>
<feature type="domain" description="Amine oxidase" evidence="10">
    <location>
        <begin position="28"/>
        <end position="496"/>
    </location>
</feature>
<dbReference type="NCBIfam" id="TIGR02734">
    <property type="entry name" value="crtI_fam"/>
    <property type="match status" value="1"/>
</dbReference>
<dbReference type="RefSeq" id="WP_055036357.1">
    <property type="nucleotide sequence ID" value="NZ_AP014854.2"/>
</dbReference>
<evidence type="ECO:0000256" key="4">
    <source>
        <dbReference type="ARBA" id="ARBA00022630"/>
    </source>
</evidence>
<evidence type="ECO:0000256" key="3">
    <source>
        <dbReference type="ARBA" id="ARBA00006046"/>
    </source>
</evidence>
<dbReference type="PANTHER" id="PTHR43734:SF3">
    <property type="entry name" value="B-CAROTENE KETOLASE"/>
    <property type="match status" value="1"/>
</dbReference>
<keyword evidence="7 9" id="KW-0560">Oxidoreductase</keyword>
<name>A0A182CYM5_BLAVI</name>
<dbReference type="OrthoDB" id="9774675at2"/>
<evidence type="ECO:0000259" key="10">
    <source>
        <dbReference type="Pfam" id="PF01593"/>
    </source>
</evidence>
<gene>
    <name evidence="11" type="ORF">BV133_743</name>
</gene>
<dbReference type="InterPro" id="IPR014105">
    <property type="entry name" value="Carotenoid/retinoid_OxRdtase"/>
</dbReference>
<accession>A0A182CYM5</accession>
<evidence type="ECO:0000256" key="9">
    <source>
        <dbReference type="RuleBase" id="RU362075"/>
    </source>
</evidence>
<dbReference type="InterPro" id="IPR002937">
    <property type="entry name" value="Amino_oxidase"/>
</dbReference>
<keyword evidence="4" id="KW-0285">Flavoprotein</keyword>
<comment type="cofactor">
    <cofactor evidence="1">
        <name>FAD</name>
        <dbReference type="ChEBI" id="CHEBI:57692"/>
    </cofactor>
</comment>
<dbReference type="PATRIC" id="fig|1079.6.peg.608"/>
<evidence type="ECO:0000256" key="6">
    <source>
        <dbReference type="ARBA" id="ARBA00022827"/>
    </source>
</evidence>
<sequence length="511" mass="56893">MTIAPNLQQLAVETDSRPHAVVIGAGFGGLGAAVRLGARGYRVTVVDRLAGPGGRGRGFQQDGYTFDAGPTIVTAPQMFEELWELCGKKMSDHVPLVAMDPFYRVIFADGSTFDASQDTDKVRAQVAKMAPNDLAGWDRYMTRSEGIFRDVYQKVHDIPFRTIWDMSIIMNELIRFEGYRTVYGLVSRFVKDERLRQALSFHPLFIGGNPFAASAFYCLITFLEKHWGVHYALGGTSKIADGLADLIREQGGVLRFNEDVTEITLNGRRATGVRLASGKTIAADIVVSNADSAFTYRRLLPAHVRRRWNDRKLDRAKYSMSLFVWYFGTSRQWPEVPHHTILMGPLYRELIRDIFVKKVLAPDFSLYLYRPTATDPSMAPAGCDSFYVLSPVPNLQSDVDWTAAAEPYRRAIEDRLEHTLLPGLKNSVVTSRMVTPLHFRDTLLSPYGAGFGLEPVLTQSAYFRPQNRSEDVDGLYLVGAGTHPGAGLPAVLASAKILDKVVPDAKQLARH</sequence>
<dbReference type="PROSITE" id="PS00982">
    <property type="entry name" value="PHYTOENE_DH"/>
    <property type="match status" value="1"/>
</dbReference>
<dbReference type="GO" id="GO:0016627">
    <property type="term" value="F:oxidoreductase activity, acting on the CH-CH group of donors"/>
    <property type="evidence" value="ECO:0007669"/>
    <property type="project" value="UniProtKB-ARBA"/>
</dbReference>
<dbReference type="Pfam" id="PF01593">
    <property type="entry name" value="Amino_oxidase"/>
    <property type="match status" value="1"/>
</dbReference>